<reference evidence="2" key="1">
    <citation type="journal article" date="2017" name="Nat. Ecol. Evol.">
        <title>Genome expansion and lineage-specific genetic innovations in the forest pathogenic fungi Armillaria.</title>
        <authorList>
            <person name="Sipos G."/>
            <person name="Prasanna A.N."/>
            <person name="Walter M.C."/>
            <person name="O'Connor E."/>
            <person name="Balint B."/>
            <person name="Krizsan K."/>
            <person name="Kiss B."/>
            <person name="Hess J."/>
            <person name="Varga T."/>
            <person name="Slot J."/>
            <person name="Riley R."/>
            <person name="Boka B."/>
            <person name="Rigling D."/>
            <person name="Barry K."/>
            <person name="Lee J."/>
            <person name="Mihaltcheva S."/>
            <person name="LaButti K."/>
            <person name="Lipzen A."/>
            <person name="Waldron R."/>
            <person name="Moloney N.M."/>
            <person name="Sperisen C."/>
            <person name="Kredics L."/>
            <person name="Vagvoelgyi C."/>
            <person name="Patrignani A."/>
            <person name="Fitzpatrick D."/>
            <person name="Nagy I."/>
            <person name="Doyle S."/>
            <person name="Anderson J.B."/>
            <person name="Grigoriev I.V."/>
            <person name="Gueldener U."/>
            <person name="Muensterkoetter M."/>
            <person name="Nagy L.G."/>
        </authorList>
    </citation>
    <scope>NUCLEOTIDE SEQUENCE [LARGE SCALE GENOMIC DNA]</scope>
    <source>
        <strain evidence="2">Ar21-2</strain>
    </source>
</reference>
<gene>
    <name evidence="1" type="ORF">ARMGADRAFT_1040005</name>
</gene>
<accession>A0A2H3CWI7</accession>
<dbReference type="EMBL" id="KZ293744">
    <property type="protein sequence ID" value="PBK80473.1"/>
    <property type="molecule type" value="Genomic_DNA"/>
</dbReference>
<dbReference type="InParanoid" id="A0A2H3CWI7"/>
<evidence type="ECO:0000313" key="2">
    <source>
        <dbReference type="Proteomes" id="UP000217790"/>
    </source>
</evidence>
<protein>
    <submittedName>
        <fullName evidence="1">Uncharacterized protein</fullName>
    </submittedName>
</protein>
<name>A0A2H3CWI7_ARMGA</name>
<sequence>MRGDQNGGTVDYGLIPFSVFRGTPEFFGGMEFESDDIYASEQDMMHEVLEYAKQEHARDDKRWRSDARRIWYLDMRDQAQALRPRADSHIRKNGKALYAPAKYL</sequence>
<proteinExistence type="predicted"/>
<keyword evidence="2" id="KW-1185">Reference proteome</keyword>
<dbReference type="Proteomes" id="UP000217790">
    <property type="component" value="Unassembled WGS sequence"/>
</dbReference>
<dbReference type="AlphaFoldDB" id="A0A2H3CWI7"/>
<organism evidence="1 2">
    <name type="scientific">Armillaria gallica</name>
    <name type="common">Bulbous honey fungus</name>
    <name type="synonym">Armillaria bulbosa</name>
    <dbReference type="NCBI Taxonomy" id="47427"/>
    <lineage>
        <taxon>Eukaryota</taxon>
        <taxon>Fungi</taxon>
        <taxon>Dikarya</taxon>
        <taxon>Basidiomycota</taxon>
        <taxon>Agaricomycotina</taxon>
        <taxon>Agaricomycetes</taxon>
        <taxon>Agaricomycetidae</taxon>
        <taxon>Agaricales</taxon>
        <taxon>Marasmiineae</taxon>
        <taxon>Physalacriaceae</taxon>
        <taxon>Armillaria</taxon>
    </lineage>
</organism>
<evidence type="ECO:0000313" key="1">
    <source>
        <dbReference type="EMBL" id="PBK80473.1"/>
    </source>
</evidence>